<feature type="transmembrane region" description="Helical" evidence="2">
    <location>
        <begin position="116"/>
        <end position="134"/>
    </location>
</feature>
<dbReference type="AlphaFoldDB" id="A0A1B6CHA0"/>
<keyword evidence="2" id="KW-0472">Membrane</keyword>
<feature type="transmembrane region" description="Helical" evidence="2">
    <location>
        <begin position="196"/>
        <end position="213"/>
    </location>
</feature>
<feature type="transmembrane region" description="Helical" evidence="2">
    <location>
        <begin position="52"/>
        <end position="76"/>
    </location>
</feature>
<dbReference type="InterPro" id="IPR026624">
    <property type="entry name" value="CECR6"/>
</dbReference>
<sequence>MVPESDKKCFCLKKRLVVHFLDAVTLMVVLIFQGTVLNYYLIFHNKDSSAPYFYFILDILVIVVFIGTLTSSYSYLTKREAHEERMKKVFALSPSRITQVRLPFPPSKLGTTPFSYISWTFYIIILLSKVVIIFESKELIEKLSEKDHFGPQLLKITIAAASLVFLLLVEGHNWAKRGTTRYSFVTSTCGKNGIEIFDSVSFLSILMEGLPISSGFKDVILVLSTFTFFLPALSLYKLSMLDFASEKTCLQITVVYNLLRLTLVDIPFLIVRLYLWAFFHQNASLFLMKNIFNIILVLRCLYPDLIALSNEHFHFHQERHTKEVPDGTSAFEEVVNADAEEKKLTKMNTEF</sequence>
<organism evidence="3">
    <name type="scientific">Clastoptera arizonana</name>
    <name type="common">Arizona spittle bug</name>
    <dbReference type="NCBI Taxonomy" id="38151"/>
    <lineage>
        <taxon>Eukaryota</taxon>
        <taxon>Metazoa</taxon>
        <taxon>Ecdysozoa</taxon>
        <taxon>Arthropoda</taxon>
        <taxon>Hexapoda</taxon>
        <taxon>Insecta</taxon>
        <taxon>Pterygota</taxon>
        <taxon>Neoptera</taxon>
        <taxon>Paraneoptera</taxon>
        <taxon>Hemiptera</taxon>
        <taxon>Auchenorrhyncha</taxon>
        <taxon>Cercopoidea</taxon>
        <taxon>Clastopteridae</taxon>
        <taxon>Clastoptera</taxon>
    </lineage>
</organism>
<comment type="similarity">
    <text evidence="1">Belongs to the TMEM121 family.</text>
</comment>
<keyword evidence="2" id="KW-1133">Transmembrane helix</keyword>
<reference evidence="3" key="1">
    <citation type="submission" date="2015-12" db="EMBL/GenBank/DDBJ databases">
        <title>De novo transcriptome assembly of four potential Pierce s Disease insect vectors from Arizona vineyards.</title>
        <authorList>
            <person name="Tassone E.E."/>
        </authorList>
    </citation>
    <scope>NUCLEOTIDE SEQUENCE</scope>
</reference>
<keyword evidence="2" id="KW-0812">Transmembrane</keyword>
<name>A0A1B6CHA0_9HEMI</name>
<evidence type="ECO:0000256" key="1">
    <source>
        <dbReference type="ARBA" id="ARBA00007711"/>
    </source>
</evidence>
<feature type="transmembrane region" description="Helical" evidence="2">
    <location>
        <begin position="154"/>
        <end position="175"/>
    </location>
</feature>
<dbReference type="PANTHER" id="PTHR47399">
    <property type="entry name" value="TRANSMEMBRANE PROTEIN 121B"/>
    <property type="match status" value="1"/>
</dbReference>
<feature type="transmembrane region" description="Helical" evidence="2">
    <location>
        <begin position="219"/>
        <end position="238"/>
    </location>
</feature>
<protein>
    <submittedName>
        <fullName evidence="3">Uncharacterized protein</fullName>
    </submittedName>
</protein>
<dbReference type="PANTHER" id="PTHR47399:SF1">
    <property type="entry name" value="TRANSMEMBRANE PROTEIN 121B"/>
    <property type="match status" value="1"/>
</dbReference>
<feature type="transmembrane region" description="Helical" evidence="2">
    <location>
        <begin position="258"/>
        <end position="279"/>
    </location>
</feature>
<dbReference type="InterPro" id="IPR032776">
    <property type="entry name" value="CECR6/TMEM121"/>
</dbReference>
<accession>A0A1B6CHA0</accession>
<gene>
    <name evidence="3" type="ORF">g.9077</name>
</gene>
<evidence type="ECO:0000256" key="2">
    <source>
        <dbReference type="SAM" id="Phobius"/>
    </source>
</evidence>
<dbReference type="Pfam" id="PF14997">
    <property type="entry name" value="CECR6_TMEM121"/>
    <property type="match status" value="1"/>
</dbReference>
<proteinExistence type="inferred from homology"/>
<evidence type="ECO:0000313" key="3">
    <source>
        <dbReference type="EMBL" id="JAS12750.1"/>
    </source>
</evidence>
<feature type="transmembrane region" description="Helical" evidence="2">
    <location>
        <begin position="20"/>
        <end position="40"/>
    </location>
</feature>
<dbReference type="EMBL" id="GEDC01024548">
    <property type="protein sequence ID" value="JAS12750.1"/>
    <property type="molecule type" value="Transcribed_RNA"/>
</dbReference>